<dbReference type="InParanoid" id="G4N7X1"/>
<dbReference type="KEGG" id="mgr:MGG_17191"/>
<reference evidence="2 3" key="1">
    <citation type="journal article" date="2005" name="Nature">
        <title>The genome sequence of the rice blast fungus Magnaporthe grisea.</title>
        <authorList>
            <person name="Dean R.A."/>
            <person name="Talbot N.J."/>
            <person name="Ebbole D.J."/>
            <person name="Farman M.L."/>
            <person name="Mitchell T.K."/>
            <person name="Orbach M.J."/>
            <person name="Thon M."/>
            <person name="Kulkarni R."/>
            <person name="Xu J.R."/>
            <person name="Pan H."/>
            <person name="Read N.D."/>
            <person name="Lee Y.H."/>
            <person name="Carbone I."/>
            <person name="Brown D."/>
            <person name="Oh Y.Y."/>
            <person name="Donofrio N."/>
            <person name="Jeong J.S."/>
            <person name="Soanes D.M."/>
            <person name="Djonovic S."/>
            <person name="Kolomiets E."/>
            <person name="Rehmeyer C."/>
            <person name="Li W."/>
            <person name="Harding M."/>
            <person name="Kim S."/>
            <person name="Lebrun M.H."/>
            <person name="Bohnert H."/>
            <person name="Coughlan S."/>
            <person name="Butler J."/>
            <person name="Calvo S."/>
            <person name="Ma L.J."/>
            <person name="Nicol R."/>
            <person name="Purcell S."/>
            <person name="Nusbaum C."/>
            <person name="Galagan J.E."/>
            <person name="Birren B.W."/>
        </authorList>
    </citation>
    <scope>NUCLEOTIDE SEQUENCE [LARGE SCALE GENOMIC DNA]</scope>
    <source>
        <strain evidence="3">70-15 / ATCC MYA-4617 / FGSC 8958</strain>
    </source>
</reference>
<evidence type="ECO:0000256" key="1">
    <source>
        <dbReference type="SAM" id="SignalP"/>
    </source>
</evidence>
<dbReference type="VEuPathDB" id="FungiDB:MGG_17191"/>
<dbReference type="OrthoDB" id="10343510at2759"/>
<dbReference type="GeneID" id="12985612"/>
<protein>
    <recommendedName>
        <fullName evidence="4">Secreted protein</fullName>
    </recommendedName>
</protein>
<name>G4N7X1_PYRO7</name>
<reference key="2">
    <citation type="submission" date="2011-05" db="EMBL/GenBank/DDBJ databases">
        <title>The Genome Sequence of Magnaporthe oryzae 70-15.</title>
        <authorList>
            <consortium name="The Broad Institute Genome Sequencing Platform"/>
            <person name="Ma L.-J."/>
            <person name="Dead R."/>
            <person name="Young S.K."/>
            <person name="Zeng Q."/>
            <person name="Gargeya S."/>
            <person name="Fitzgerald M."/>
            <person name="Haas B."/>
            <person name="Abouelleil A."/>
            <person name="Alvarado L."/>
            <person name="Arachchi H.M."/>
            <person name="Berlin A."/>
            <person name="Brown A."/>
            <person name="Chapman S.B."/>
            <person name="Chen Z."/>
            <person name="Dunbar C."/>
            <person name="Freedman E."/>
            <person name="Gearin G."/>
            <person name="Gellesch M."/>
            <person name="Goldberg J."/>
            <person name="Griggs A."/>
            <person name="Gujja S."/>
            <person name="Heiman D."/>
            <person name="Howarth C."/>
            <person name="Larson L."/>
            <person name="Lui A."/>
            <person name="MacDonald P.J.P."/>
            <person name="Mehta T."/>
            <person name="Montmayeur A."/>
            <person name="Murphy C."/>
            <person name="Neiman D."/>
            <person name="Pearson M."/>
            <person name="Priest M."/>
            <person name="Roberts A."/>
            <person name="Saif S."/>
            <person name="Shea T."/>
            <person name="Shenoy N."/>
            <person name="Sisk P."/>
            <person name="Stolte C."/>
            <person name="Sykes S."/>
            <person name="Yandava C."/>
            <person name="Wortman J."/>
            <person name="Nusbaum C."/>
            <person name="Birren B."/>
        </authorList>
    </citation>
    <scope>NUCLEOTIDE SEQUENCE</scope>
    <source>
        <strain>70-15</strain>
    </source>
</reference>
<dbReference type="AlphaFoldDB" id="G4N7X1"/>
<feature type="chain" id="PRO_5003466133" description="Secreted protein" evidence="1">
    <location>
        <begin position="26"/>
        <end position="154"/>
    </location>
</feature>
<dbReference type="EMBL" id="CM001234">
    <property type="protein sequence ID" value="EHA50925.1"/>
    <property type="molecule type" value="Genomic_DNA"/>
</dbReference>
<dbReference type="RefSeq" id="XP_003717244.1">
    <property type="nucleotide sequence ID" value="XM_003717196.1"/>
</dbReference>
<evidence type="ECO:0008006" key="4">
    <source>
        <dbReference type="Google" id="ProtNLM"/>
    </source>
</evidence>
<sequence>MPWESAYWRCWGVQLVGFRCCTTHAAACGASRQSSVHSPARFTMMQRVHPPDAGDESLGKHQEPDIYCTWYCLPSAYGYRMVDTQQVVNRGQRAASKDRVRLSVGRHAATASSLTVAVTVATSKTDSSPNQFMQRSDILVRPKAEPVGKHHLRT</sequence>
<feature type="signal peptide" evidence="1">
    <location>
        <begin position="1"/>
        <end position="25"/>
    </location>
</feature>
<gene>
    <name evidence="2" type="ORF">MGG_17191</name>
</gene>
<evidence type="ECO:0000313" key="3">
    <source>
        <dbReference type="Proteomes" id="UP000009058"/>
    </source>
</evidence>
<dbReference type="HOGENOM" id="CLU_1704583_0_0_1"/>
<proteinExistence type="predicted"/>
<keyword evidence="3" id="KW-1185">Reference proteome</keyword>
<keyword evidence="1" id="KW-0732">Signal</keyword>
<dbReference type="Proteomes" id="UP000009058">
    <property type="component" value="Chromosome 4"/>
</dbReference>
<accession>G4N7X1</accession>
<organism evidence="2 3">
    <name type="scientific">Pyricularia oryzae (strain 70-15 / ATCC MYA-4617 / FGSC 8958)</name>
    <name type="common">Rice blast fungus</name>
    <name type="synonym">Magnaporthe oryzae</name>
    <dbReference type="NCBI Taxonomy" id="242507"/>
    <lineage>
        <taxon>Eukaryota</taxon>
        <taxon>Fungi</taxon>
        <taxon>Dikarya</taxon>
        <taxon>Ascomycota</taxon>
        <taxon>Pezizomycotina</taxon>
        <taxon>Sordariomycetes</taxon>
        <taxon>Sordariomycetidae</taxon>
        <taxon>Magnaporthales</taxon>
        <taxon>Pyriculariaceae</taxon>
        <taxon>Pyricularia</taxon>
    </lineage>
</organism>
<evidence type="ECO:0000313" key="2">
    <source>
        <dbReference type="EMBL" id="EHA50925.1"/>
    </source>
</evidence>